<evidence type="ECO:0000259" key="6">
    <source>
        <dbReference type="Pfam" id="PF01699"/>
    </source>
</evidence>
<evidence type="ECO:0000256" key="2">
    <source>
        <dbReference type="ARBA" id="ARBA00022692"/>
    </source>
</evidence>
<keyword evidence="8" id="KW-1185">Reference proteome</keyword>
<name>A0A7C9HL28_9GAMM</name>
<accession>A0A7C9HL28</accession>
<reference evidence="7 8" key="1">
    <citation type="submission" date="2019-12" db="EMBL/GenBank/DDBJ databases">
        <authorList>
            <person name="Xu J."/>
        </authorList>
    </citation>
    <scope>NUCLEOTIDE SEQUENCE [LARGE SCALE GENOMIC DNA]</scope>
    <source>
        <strain evidence="7 8">HX-5-24</strain>
    </source>
</reference>
<feature type="transmembrane region" description="Helical" evidence="5">
    <location>
        <begin position="144"/>
        <end position="161"/>
    </location>
</feature>
<feature type="transmembrane region" description="Helical" evidence="5">
    <location>
        <begin position="215"/>
        <end position="233"/>
    </location>
</feature>
<comment type="subcellular location">
    <subcellularLocation>
        <location evidence="1">Membrane</location>
        <topology evidence="1">Multi-pass membrane protein</topology>
    </subcellularLocation>
</comment>
<evidence type="ECO:0000256" key="1">
    <source>
        <dbReference type="ARBA" id="ARBA00004141"/>
    </source>
</evidence>
<dbReference type="GO" id="GO:0016020">
    <property type="term" value="C:membrane"/>
    <property type="evidence" value="ECO:0007669"/>
    <property type="project" value="UniProtKB-SubCell"/>
</dbReference>
<feature type="transmembrane region" description="Helical" evidence="5">
    <location>
        <begin position="66"/>
        <end position="92"/>
    </location>
</feature>
<proteinExistence type="predicted"/>
<dbReference type="RefSeq" id="WP_156640532.1">
    <property type="nucleotide sequence ID" value="NZ_WOXT01000001.1"/>
</dbReference>
<feature type="domain" description="Sodium/calcium exchanger membrane region" evidence="6">
    <location>
        <begin position="43"/>
        <end position="185"/>
    </location>
</feature>
<dbReference type="InterPro" id="IPR004837">
    <property type="entry name" value="NaCa_Exmemb"/>
</dbReference>
<feature type="domain" description="Sodium/calcium exchanger membrane region" evidence="6">
    <location>
        <begin position="220"/>
        <end position="364"/>
    </location>
</feature>
<organism evidence="7 8">
    <name type="scientific">Noviluteimonas gilva</name>
    <dbReference type="NCBI Taxonomy" id="2682097"/>
    <lineage>
        <taxon>Bacteria</taxon>
        <taxon>Pseudomonadati</taxon>
        <taxon>Pseudomonadota</taxon>
        <taxon>Gammaproteobacteria</taxon>
        <taxon>Lysobacterales</taxon>
        <taxon>Lysobacteraceae</taxon>
        <taxon>Noviluteimonas</taxon>
    </lineage>
</organism>
<evidence type="ECO:0000256" key="3">
    <source>
        <dbReference type="ARBA" id="ARBA00022989"/>
    </source>
</evidence>
<feature type="transmembrane region" description="Helical" evidence="5">
    <location>
        <begin position="295"/>
        <end position="314"/>
    </location>
</feature>
<protein>
    <submittedName>
        <fullName evidence="7">Sodium:proton exchanger</fullName>
    </submittedName>
</protein>
<evidence type="ECO:0000313" key="8">
    <source>
        <dbReference type="Proteomes" id="UP000479692"/>
    </source>
</evidence>
<dbReference type="Proteomes" id="UP000479692">
    <property type="component" value="Unassembled WGS sequence"/>
</dbReference>
<dbReference type="AlphaFoldDB" id="A0A7C9HL28"/>
<feature type="transmembrane region" description="Helical" evidence="5">
    <location>
        <begin position="375"/>
        <end position="394"/>
    </location>
</feature>
<keyword evidence="3 5" id="KW-1133">Transmembrane helix</keyword>
<dbReference type="Pfam" id="PF01699">
    <property type="entry name" value="Na_Ca_ex"/>
    <property type="match status" value="2"/>
</dbReference>
<sequence>MTRIHNAVREFVVPVAVAVAAVVPAVYLRLTSGSAGPLGDAALFGVAILASGFLLSWGAEAAEKYIATGFVLAVVALITVLPEYAVDFYYAYRAGQDPASGYVAYAAANMTGANRLLIGLAWPLLVGLHWWHSRQRGIALQRENAVEIVFLALASAYAFVIVLKDRIGVIDFMILGSLFCIYLWRVSQAENEEEEEDEEPGPGAVIALWSPARRWTAMAVMSVVAAGVILLAAEPFAESLVSTGRQLGMDEFLLIQWLAPLASEAPAVTITILFVLDGRARAGLTTMISDKINQWTLLVGMLPIAMSVGAGSLTSLPLDARQHEEFFLTAAQSLFALALLLQWRLSLLGAAALAVLFMTQLGLAFFYQATPAREIEVLTTMAWIYLALAALLLVRHGGQVPSIARAVWSTRSDATNARASD</sequence>
<evidence type="ECO:0000256" key="5">
    <source>
        <dbReference type="SAM" id="Phobius"/>
    </source>
</evidence>
<keyword evidence="2 5" id="KW-0812">Transmembrane</keyword>
<evidence type="ECO:0000313" key="7">
    <source>
        <dbReference type="EMBL" id="MUV13375.1"/>
    </source>
</evidence>
<feature type="transmembrane region" description="Helical" evidence="5">
    <location>
        <begin position="253"/>
        <end position="275"/>
    </location>
</feature>
<feature type="transmembrane region" description="Helical" evidence="5">
    <location>
        <begin position="326"/>
        <end position="343"/>
    </location>
</feature>
<feature type="transmembrane region" description="Helical" evidence="5">
    <location>
        <begin position="167"/>
        <end position="184"/>
    </location>
</feature>
<feature type="transmembrane region" description="Helical" evidence="5">
    <location>
        <begin position="350"/>
        <end position="369"/>
    </location>
</feature>
<evidence type="ECO:0000256" key="4">
    <source>
        <dbReference type="ARBA" id="ARBA00023136"/>
    </source>
</evidence>
<feature type="transmembrane region" description="Helical" evidence="5">
    <location>
        <begin position="42"/>
        <end position="59"/>
    </location>
</feature>
<dbReference type="GO" id="GO:0055085">
    <property type="term" value="P:transmembrane transport"/>
    <property type="evidence" value="ECO:0007669"/>
    <property type="project" value="InterPro"/>
</dbReference>
<feature type="transmembrane region" description="Helical" evidence="5">
    <location>
        <begin position="12"/>
        <end position="30"/>
    </location>
</feature>
<feature type="transmembrane region" description="Helical" evidence="5">
    <location>
        <begin position="112"/>
        <end position="132"/>
    </location>
</feature>
<gene>
    <name evidence="7" type="ORF">GN331_04050</name>
</gene>
<comment type="caution">
    <text evidence="7">The sequence shown here is derived from an EMBL/GenBank/DDBJ whole genome shotgun (WGS) entry which is preliminary data.</text>
</comment>
<keyword evidence="4 5" id="KW-0472">Membrane</keyword>
<dbReference type="EMBL" id="WOXT01000001">
    <property type="protein sequence ID" value="MUV13375.1"/>
    <property type="molecule type" value="Genomic_DNA"/>
</dbReference>